<gene>
    <name evidence="3" type="ORF">M378DRAFT_662315</name>
</gene>
<evidence type="ECO:0000259" key="2">
    <source>
        <dbReference type="Pfam" id="PF08030"/>
    </source>
</evidence>
<dbReference type="Pfam" id="PF08030">
    <property type="entry name" value="NAD_binding_6"/>
    <property type="match status" value="1"/>
</dbReference>
<accession>A0A0C2SKB2</accession>
<dbReference type="InterPro" id="IPR039261">
    <property type="entry name" value="FNR_nucleotide-bd"/>
</dbReference>
<name>A0A0C2SKB2_AMAMK</name>
<reference evidence="3 4" key="1">
    <citation type="submission" date="2014-04" db="EMBL/GenBank/DDBJ databases">
        <title>Evolutionary Origins and Diversification of the Mycorrhizal Mutualists.</title>
        <authorList>
            <consortium name="DOE Joint Genome Institute"/>
            <consortium name="Mycorrhizal Genomics Consortium"/>
            <person name="Kohler A."/>
            <person name="Kuo A."/>
            <person name="Nagy L.G."/>
            <person name="Floudas D."/>
            <person name="Copeland A."/>
            <person name="Barry K.W."/>
            <person name="Cichocki N."/>
            <person name="Veneault-Fourrey C."/>
            <person name="LaButti K."/>
            <person name="Lindquist E.A."/>
            <person name="Lipzen A."/>
            <person name="Lundell T."/>
            <person name="Morin E."/>
            <person name="Murat C."/>
            <person name="Riley R."/>
            <person name="Ohm R."/>
            <person name="Sun H."/>
            <person name="Tunlid A."/>
            <person name="Henrissat B."/>
            <person name="Grigoriev I.V."/>
            <person name="Hibbett D.S."/>
            <person name="Martin F."/>
        </authorList>
    </citation>
    <scope>NUCLEOTIDE SEQUENCE [LARGE SCALE GENOMIC DNA]</scope>
    <source>
        <strain evidence="3 4">Koide BX008</strain>
    </source>
</reference>
<dbReference type="GO" id="GO:0016491">
    <property type="term" value="F:oxidoreductase activity"/>
    <property type="evidence" value="ECO:0007669"/>
    <property type="project" value="UniProtKB-KW"/>
</dbReference>
<dbReference type="STRING" id="946122.A0A0C2SKB2"/>
<feature type="domain" description="Ferric reductase NAD binding" evidence="2">
    <location>
        <begin position="30"/>
        <end position="80"/>
    </location>
</feature>
<proteinExistence type="predicted"/>
<dbReference type="InParanoid" id="A0A0C2SKB2"/>
<keyword evidence="4" id="KW-1185">Reference proteome</keyword>
<keyword evidence="1" id="KW-0560">Oxidoreductase</keyword>
<evidence type="ECO:0000256" key="1">
    <source>
        <dbReference type="ARBA" id="ARBA00023002"/>
    </source>
</evidence>
<organism evidence="3 4">
    <name type="scientific">Amanita muscaria (strain Koide BX008)</name>
    <dbReference type="NCBI Taxonomy" id="946122"/>
    <lineage>
        <taxon>Eukaryota</taxon>
        <taxon>Fungi</taxon>
        <taxon>Dikarya</taxon>
        <taxon>Basidiomycota</taxon>
        <taxon>Agaricomycotina</taxon>
        <taxon>Agaricomycetes</taxon>
        <taxon>Agaricomycetidae</taxon>
        <taxon>Agaricales</taxon>
        <taxon>Pluteineae</taxon>
        <taxon>Amanitaceae</taxon>
        <taxon>Amanita</taxon>
    </lineage>
</organism>
<dbReference type="AlphaFoldDB" id="A0A0C2SKB2"/>
<dbReference type="InterPro" id="IPR013121">
    <property type="entry name" value="Fe_red_NAD-bd_6"/>
</dbReference>
<evidence type="ECO:0000313" key="4">
    <source>
        <dbReference type="Proteomes" id="UP000054549"/>
    </source>
</evidence>
<sequence>MVPLSSSCHRRTRHTEPYRNQHLPHCYKDDDVTNIIVQDVGADKDAITSLRAPTHFGRPNWDRVFSSIADKHPETDVGVVLLWKGKFLMCISLVGRCSILLVGASSCT</sequence>
<dbReference type="OrthoDB" id="167398at2759"/>
<dbReference type="Proteomes" id="UP000054549">
    <property type="component" value="Unassembled WGS sequence"/>
</dbReference>
<dbReference type="EMBL" id="KN818257">
    <property type="protein sequence ID" value="KIL63640.1"/>
    <property type="molecule type" value="Genomic_DNA"/>
</dbReference>
<dbReference type="Gene3D" id="3.40.50.80">
    <property type="entry name" value="Nucleotide-binding domain of ferredoxin-NADP reductase (FNR) module"/>
    <property type="match status" value="1"/>
</dbReference>
<evidence type="ECO:0000313" key="3">
    <source>
        <dbReference type="EMBL" id="KIL63640.1"/>
    </source>
</evidence>
<protein>
    <recommendedName>
        <fullName evidence="2">Ferric reductase NAD binding domain-containing protein</fullName>
    </recommendedName>
</protein>
<dbReference type="HOGENOM" id="CLU_2196260_0_0_1"/>